<accession>A0A3P7XW55</accession>
<dbReference type="EMBL" id="UZAH01026347">
    <property type="protein sequence ID" value="VDO79256.1"/>
    <property type="molecule type" value="Genomic_DNA"/>
</dbReference>
<reference evidence="4" key="2">
    <citation type="submission" date="2019-09" db="UniProtKB">
        <authorList>
            <consortium name="WormBaseParasite"/>
        </authorList>
    </citation>
    <scope>IDENTIFICATION</scope>
</reference>
<keyword evidence="3" id="KW-1185">Reference proteome</keyword>
<evidence type="ECO:0000256" key="1">
    <source>
        <dbReference type="SAM" id="MobiDB-lite"/>
    </source>
</evidence>
<dbReference type="Proteomes" id="UP000050761">
    <property type="component" value="Unassembled WGS sequence"/>
</dbReference>
<feature type="region of interest" description="Disordered" evidence="1">
    <location>
        <begin position="268"/>
        <end position="298"/>
    </location>
</feature>
<sequence>MERLSCFLLTKGAAPLGSAINNIDGSCGELNTVAALAATSYSYKGLYIRRNLPQYQEVLDEFARSVPGDVRNTIEKCHRDLHFTMAGPWLLLGYWQFLAVASDWVTDPVSNMLTVAFALLYCAMNLLQFIVTTPSVTVQQGDMDSDKTVAVLSGASVGSRHEVEPGRDPGQVRERRESQTQTDEHERIMREREEIVQGLYLFNGPPPVIRGSMLERNRVEVKDRPSQSVPIAIITAIDDYGNTYQQAVLKAPVAVVRNERPSVQLLPSTSRAGEVDRLERGENRAPNNSAQGDDELDRETLEYIEQMIESIFEMAIQNQDYLERLLALRSW</sequence>
<feature type="compositionally biased region" description="Basic and acidic residues" evidence="1">
    <location>
        <begin position="159"/>
        <end position="186"/>
    </location>
</feature>
<dbReference type="WBParaSite" id="HPBE_0000911101-mRNA-1">
    <property type="protein sequence ID" value="HPBE_0000911101-mRNA-1"/>
    <property type="gene ID" value="HPBE_0000911101"/>
</dbReference>
<evidence type="ECO:0000313" key="2">
    <source>
        <dbReference type="EMBL" id="VDO79256.1"/>
    </source>
</evidence>
<evidence type="ECO:0000313" key="3">
    <source>
        <dbReference type="Proteomes" id="UP000050761"/>
    </source>
</evidence>
<organism evidence="3 4">
    <name type="scientific">Heligmosomoides polygyrus</name>
    <name type="common">Parasitic roundworm</name>
    <dbReference type="NCBI Taxonomy" id="6339"/>
    <lineage>
        <taxon>Eukaryota</taxon>
        <taxon>Metazoa</taxon>
        <taxon>Ecdysozoa</taxon>
        <taxon>Nematoda</taxon>
        <taxon>Chromadorea</taxon>
        <taxon>Rhabditida</taxon>
        <taxon>Rhabditina</taxon>
        <taxon>Rhabditomorpha</taxon>
        <taxon>Strongyloidea</taxon>
        <taxon>Heligmosomidae</taxon>
        <taxon>Heligmosomoides</taxon>
    </lineage>
</organism>
<dbReference type="OrthoDB" id="5910042at2759"/>
<evidence type="ECO:0000313" key="4">
    <source>
        <dbReference type="WBParaSite" id="HPBE_0000911101-mRNA-1"/>
    </source>
</evidence>
<protein>
    <submittedName>
        <fullName evidence="4">Bestrophin homolog</fullName>
    </submittedName>
</protein>
<gene>
    <name evidence="2" type="ORF">HPBE_LOCUS9112</name>
</gene>
<feature type="region of interest" description="Disordered" evidence="1">
    <location>
        <begin position="154"/>
        <end position="186"/>
    </location>
</feature>
<dbReference type="AlphaFoldDB" id="A0A183FNM2"/>
<proteinExistence type="predicted"/>
<reference evidence="2 3" key="1">
    <citation type="submission" date="2018-11" db="EMBL/GenBank/DDBJ databases">
        <authorList>
            <consortium name="Pathogen Informatics"/>
        </authorList>
    </citation>
    <scope>NUCLEOTIDE SEQUENCE [LARGE SCALE GENOMIC DNA]</scope>
</reference>
<feature type="compositionally biased region" description="Basic and acidic residues" evidence="1">
    <location>
        <begin position="273"/>
        <end position="283"/>
    </location>
</feature>
<name>A0A183FNM2_HELPZ</name>
<accession>A0A183FNM2</accession>